<comment type="caution">
    <text evidence="6">The sequence shown here is derived from an EMBL/GenBank/DDBJ whole genome shotgun (WGS) entry which is preliminary data.</text>
</comment>
<gene>
    <name evidence="6" type="ORF">A2531_02235</name>
</gene>
<organism evidence="6 7">
    <name type="scientific">Candidatus Falkowbacteria bacterium RIFOXYD2_FULL_34_120</name>
    <dbReference type="NCBI Taxonomy" id="1798007"/>
    <lineage>
        <taxon>Bacteria</taxon>
        <taxon>Candidatus Falkowiibacteriota</taxon>
    </lineage>
</organism>
<keyword evidence="5" id="KW-0812">Transmembrane</keyword>
<keyword evidence="3" id="KW-0732">Signal</keyword>
<feature type="transmembrane region" description="Helical" evidence="5">
    <location>
        <begin position="14"/>
        <end position="32"/>
    </location>
</feature>
<evidence type="ECO:0000313" key="7">
    <source>
        <dbReference type="Proteomes" id="UP000177579"/>
    </source>
</evidence>
<evidence type="ECO:0000313" key="6">
    <source>
        <dbReference type="EMBL" id="OGF41487.1"/>
    </source>
</evidence>
<comment type="subcellular location">
    <subcellularLocation>
        <location evidence="1">Secreted</location>
    </subcellularLocation>
</comment>
<evidence type="ECO:0000256" key="4">
    <source>
        <dbReference type="ARBA" id="ARBA00022837"/>
    </source>
</evidence>
<dbReference type="AlphaFoldDB" id="A0A1F5TRR9"/>
<reference evidence="6 7" key="1">
    <citation type="journal article" date="2016" name="Nat. Commun.">
        <title>Thousands of microbial genomes shed light on interconnected biogeochemical processes in an aquifer system.</title>
        <authorList>
            <person name="Anantharaman K."/>
            <person name="Brown C.T."/>
            <person name="Hug L.A."/>
            <person name="Sharon I."/>
            <person name="Castelle C.J."/>
            <person name="Probst A.J."/>
            <person name="Thomas B.C."/>
            <person name="Singh A."/>
            <person name="Wilkins M.J."/>
            <person name="Karaoz U."/>
            <person name="Brodie E.L."/>
            <person name="Williams K.H."/>
            <person name="Hubbard S.S."/>
            <person name="Banfield J.F."/>
        </authorList>
    </citation>
    <scope>NUCLEOTIDE SEQUENCE [LARGE SCALE GENOMIC DNA]</scope>
</reference>
<keyword evidence="4" id="KW-0106">Calcium</keyword>
<evidence type="ECO:0000256" key="5">
    <source>
        <dbReference type="SAM" id="Phobius"/>
    </source>
</evidence>
<dbReference type="Pfam" id="PF18884">
    <property type="entry name" value="TSP3_bac"/>
    <property type="match status" value="2"/>
</dbReference>
<dbReference type="SUPFAM" id="SSF103647">
    <property type="entry name" value="TSP type-3 repeat"/>
    <property type="match status" value="1"/>
</dbReference>
<proteinExistence type="predicted"/>
<keyword evidence="2" id="KW-0964">Secreted</keyword>
<evidence type="ECO:0000256" key="3">
    <source>
        <dbReference type="ARBA" id="ARBA00022729"/>
    </source>
</evidence>
<evidence type="ECO:0000256" key="1">
    <source>
        <dbReference type="ARBA" id="ARBA00004613"/>
    </source>
</evidence>
<keyword evidence="5" id="KW-1133">Transmembrane helix</keyword>
<sequence>MDNLNNNITTNQKIAVGLLLFFAVLVVFLWVIQFRSGLGLGREATQDNTVLNENSYSVDINKDTDGDGLSDADELNIYKTSPYLEDSDSDGFSDFEEVNSNNDPNCPIGRICTTAPIKNDLGQEFLNEMRDAEDLVNTVIEERPAQVDMGGILSGNSDAQTLRTSLINAGFDPEMLKQISDEDLLQAYKEILSEK</sequence>
<dbReference type="GO" id="GO:0005509">
    <property type="term" value="F:calcium ion binding"/>
    <property type="evidence" value="ECO:0007669"/>
    <property type="project" value="InterPro"/>
</dbReference>
<protein>
    <submittedName>
        <fullName evidence="6">Uncharacterized protein</fullName>
    </submittedName>
</protein>
<name>A0A1F5TRR9_9BACT</name>
<dbReference type="EMBL" id="MFGO01000008">
    <property type="protein sequence ID" value="OGF41487.1"/>
    <property type="molecule type" value="Genomic_DNA"/>
</dbReference>
<dbReference type="InterPro" id="IPR028974">
    <property type="entry name" value="TSP_type-3_rpt"/>
</dbReference>
<dbReference type="InterPro" id="IPR059100">
    <property type="entry name" value="TSP3_bac"/>
</dbReference>
<evidence type="ECO:0000256" key="2">
    <source>
        <dbReference type="ARBA" id="ARBA00022525"/>
    </source>
</evidence>
<keyword evidence="5" id="KW-0472">Membrane</keyword>
<accession>A0A1F5TRR9</accession>
<dbReference type="Proteomes" id="UP000177579">
    <property type="component" value="Unassembled WGS sequence"/>
</dbReference>